<protein>
    <recommendedName>
        <fullName evidence="8">Synaptosomal-associated protein 47</fullName>
    </recommendedName>
    <alternativeName>
        <fullName evidence="9">Synaptosomal-associated 47 kDa protein</fullName>
    </alternativeName>
</protein>
<gene>
    <name evidence="11" type="ORF">FD754_005672</name>
</gene>
<evidence type="ECO:0000256" key="4">
    <source>
        <dbReference type="ARBA" id="ARBA00022737"/>
    </source>
</evidence>
<feature type="region of interest" description="Disordered" evidence="10">
    <location>
        <begin position="103"/>
        <end position="122"/>
    </location>
</feature>
<dbReference type="GO" id="GO:0016082">
    <property type="term" value="P:synaptic vesicle priming"/>
    <property type="evidence" value="ECO:0007669"/>
    <property type="project" value="TreeGrafter"/>
</dbReference>
<accession>A0A5N3WMP1</accession>
<feature type="non-terminal residue" evidence="11">
    <location>
        <position position="1"/>
    </location>
</feature>
<dbReference type="PANTHER" id="PTHR19305">
    <property type="entry name" value="SYNAPTOSOMAL ASSOCIATED PROTEIN"/>
    <property type="match status" value="1"/>
</dbReference>
<dbReference type="PANTHER" id="PTHR19305:SF1">
    <property type="entry name" value="SYNAPTOSOMAL-ASSOCIATED PROTEIN 47"/>
    <property type="match status" value="1"/>
</dbReference>
<comment type="caution">
    <text evidence="11">The sequence shown here is derived from an EMBL/GenBank/DDBJ whole genome shotgun (WGS) entry which is preliminary data.</text>
</comment>
<dbReference type="GO" id="GO:0031201">
    <property type="term" value="C:SNARE complex"/>
    <property type="evidence" value="ECO:0007669"/>
    <property type="project" value="TreeGrafter"/>
</dbReference>
<dbReference type="FunFam" id="1.20.5.110:FF:000052">
    <property type="entry name" value="synaptosomal-associated protein 47"/>
    <property type="match status" value="1"/>
</dbReference>
<dbReference type="GO" id="GO:0005484">
    <property type="term" value="F:SNAP receptor activity"/>
    <property type="evidence" value="ECO:0007669"/>
    <property type="project" value="TreeGrafter"/>
</dbReference>
<feature type="region of interest" description="Disordered" evidence="10">
    <location>
        <begin position="23"/>
        <end position="59"/>
    </location>
</feature>
<evidence type="ECO:0000256" key="1">
    <source>
        <dbReference type="ARBA" id="ARBA00004308"/>
    </source>
</evidence>
<comment type="subcellular location">
    <subcellularLocation>
        <location evidence="2">Cytoplasm</location>
        <location evidence="2">Perinuclear region</location>
    </subcellularLocation>
    <subcellularLocation>
        <location evidence="1">Endomembrane system</location>
    </subcellularLocation>
</comment>
<evidence type="ECO:0000313" key="12">
    <source>
        <dbReference type="Proteomes" id="UP000326458"/>
    </source>
</evidence>
<dbReference type="Proteomes" id="UP000326458">
    <property type="component" value="Unassembled WGS sequence"/>
</dbReference>
<dbReference type="GO" id="GO:0005886">
    <property type="term" value="C:plasma membrane"/>
    <property type="evidence" value="ECO:0007669"/>
    <property type="project" value="TreeGrafter"/>
</dbReference>
<dbReference type="GO" id="GO:0031629">
    <property type="term" value="P:synaptic vesicle fusion to presynaptic active zone membrane"/>
    <property type="evidence" value="ECO:0007669"/>
    <property type="project" value="TreeGrafter"/>
</dbReference>
<dbReference type="Gene3D" id="1.20.5.110">
    <property type="match status" value="1"/>
</dbReference>
<keyword evidence="3" id="KW-0963">Cytoplasm</keyword>
<evidence type="ECO:0000256" key="6">
    <source>
        <dbReference type="ARBA" id="ARBA00023136"/>
    </source>
</evidence>
<sequence>QGNLGWESAAGGRGVWRAAGDGAGLGGCRRSGGDRGAGTDGGTSGEASRPWTGEGRKPRIPLAHSHEVFAKTVSGVNALGVRGSQPTAGLGETGEVQTAKPAVVPEQSSGTKSLHSGFPPEPETLRARPCAHARFMLRPAPVLERPAVASTQLRVPRGFKGCRTVPAPSLARQSDFGCGAHRPRNQMNRDICVQTWPCSYYLELEKRWVPGRLSLTSLSLKFMTDKTREILVSFPLSSIIEIKKEASHFIFSSITILERDRNKHWFSSLQPSRNAVFSIIEHFWRELLLSQSGAAAEASSSSVTKGKELTCLMACTQKRLEDTARVLHHQGEQLDSISRGLDKMESDLDALNNYSLKTYNDKSMSSVRFIRSVMSDSLRPHGLQHARLLSPPVAVSKHYVEKGFVLELQGMGPKVKNLPAMWETQV</sequence>
<proteinExistence type="inferred from homology"/>
<evidence type="ECO:0000256" key="10">
    <source>
        <dbReference type="SAM" id="MobiDB-lite"/>
    </source>
</evidence>
<keyword evidence="4" id="KW-0677">Repeat</keyword>
<evidence type="ECO:0000313" key="11">
    <source>
        <dbReference type="EMBL" id="KAB0361516.1"/>
    </source>
</evidence>
<dbReference type="GO" id="GO:0098793">
    <property type="term" value="C:presynapse"/>
    <property type="evidence" value="ECO:0007669"/>
    <property type="project" value="GOC"/>
</dbReference>
<dbReference type="FunFam" id="2.30.29.30:FF:000269">
    <property type="entry name" value="Synaptosomal-associated protein 47"/>
    <property type="match status" value="1"/>
</dbReference>
<evidence type="ECO:0000256" key="3">
    <source>
        <dbReference type="ARBA" id="ARBA00022490"/>
    </source>
</evidence>
<dbReference type="GO" id="GO:0019905">
    <property type="term" value="F:syntaxin binding"/>
    <property type="evidence" value="ECO:0007669"/>
    <property type="project" value="TreeGrafter"/>
</dbReference>
<name>A0A5N3WMP1_MUNMU</name>
<evidence type="ECO:0000256" key="5">
    <source>
        <dbReference type="ARBA" id="ARBA00023054"/>
    </source>
</evidence>
<evidence type="ECO:0000256" key="2">
    <source>
        <dbReference type="ARBA" id="ARBA00004556"/>
    </source>
</evidence>
<dbReference type="CDD" id="cd15888">
    <property type="entry name" value="SNARE_SNAP47N"/>
    <property type="match status" value="1"/>
</dbReference>
<keyword evidence="12" id="KW-1185">Reference proteome</keyword>
<comment type="similarity">
    <text evidence="7">Belongs to the SVAP1 family.</text>
</comment>
<keyword evidence="5" id="KW-0175">Coiled coil</keyword>
<dbReference type="InterPro" id="IPR011993">
    <property type="entry name" value="PH-like_dom_sf"/>
</dbReference>
<dbReference type="SUPFAM" id="SSF58038">
    <property type="entry name" value="SNARE fusion complex"/>
    <property type="match status" value="1"/>
</dbReference>
<evidence type="ECO:0000256" key="7">
    <source>
        <dbReference type="ARBA" id="ARBA00024354"/>
    </source>
</evidence>
<dbReference type="GO" id="GO:0012505">
    <property type="term" value="C:endomembrane system"/>
    <property type="evidence" value="ECO:0007669"/>
    <property type="project" value="UniProtKB-SubCell"/>
</dbReference>
<dbReference type="GO" id="GO:0048471">
    <property type="term" value="C:perinuclear region of cytoplasm"/>
    <property type="evidence" value="ECO:0007669"/>
    <property type="project" value="UniProtKB-SubCell"/>
</dbReference>
<dbReference type="EMBL" id="VCEA01000001">
    <property type="protein sequence ID" value="KAB0361516.1"/>
    <property type="molecule type" value="Genomic_DNA"/>
</dbReference>
<dbReference type="AlphaFoldDB" id="A0A5N3WMP1"/>
<evidence type="ECO:0000256" key="9">
    <source>
        <dbReference type="ARBA" id="ARBA00032027"/>
    </source>
</evidence>
<evidence type="ECO:0000256" key="8">
    <source>
        <dbReference type="ARBA" id="ARBA00024443"/>
    </source>
</evidence>
<keyword evidence="6" id="KW-0472">Membrane</keyword>
<feature type="compositionally biased region" description="Gly residues" evidence="10">
    <location>
        <begin position="23"/>
        <end position="44"/>
    </location>
</feature>
<reference evidence="11 12" key="1">
    <citation type="submission" date="2019-06" db="EMBL/GenBank/DDBJ databases">
        <title>Discovery of a novel chromosome fission-fusion reversal in muntjac.</title>
        <authorList>
            <person name="Mudd A.B."/>
            <person name="Bredeson J.V."/>
            <person name="Baum R."/>
            <person name="Hockemeyer D."/>
            <person name="Rokhsar D.S."/>
        </authorList>
    </citation>
    <scope>NUCLEOTIDE SEQUENCE [LARGE SCALE GENOMIC DNA]</scope>
    <source>
        <strain evidence="11">UTSW_UCB_Mm</strain>
        <tissue evidence="11">Fibroblast cell line</tissue>
    </source>
</reference>
<organism evidence="11 12">
    <name type="scientific">Muntiacus muntjak</name>
    <name type="common">Barking deer</name>
    <name type="synonym">Indian muntjac</name>
    <dbReference type="NCBI Taxonomy" id="9888"/>
    <lineage>
        <taxon>Eukaryota</taxon>
        <taxon>Metazoa</taxon>
        <taxon>Chordata</taxon>
        <taxon>Craniata</taxon>
        <taxon>Vertebrata</taxon>
        <taxon>Euteleostomi</taxon>
        <taxon>Mammalia</taxon>
        <taxon>Eutheria</taxon>
        <taxon>Laurasiatheria</taxon>
        <taxon>Artiodactyla</taxon>
        <taxon>Ruminantia</taxon>
        <taxon>Pecora</taxon>
        <taxon>Cervidae</taxon>
        <taxon>Muntiacinae</taxon>
        <taxon>Muntiacus</taxon>
    </lineage>
</organism>
<dbReference type="Gene3D" id="2.30.29.30">
    <property type="entry name" value="Pleckstrin-homology domain (PH domain)/Phosphotyrosine-binding domain (PTB)"/>
    <property type="match status" value="1"/>
</dbReference>